<gene>
    <name evidence="4" type="ORF">QPX34_06820</name>
</gene>
<dbReference type="InterPro" id="IPR029050">
    <property type="entry name" value="Immunoprotect_excell_Ig-like"/>
</dbReference>
<feature type="compositionally biased region" description="Basic and acidic residues" evidence="2">
    <location>
        <begin position="57"/>
        <end position="69"/>
    </location>
</feature>
<keyword evidence="1" id="KW-0732">Signal</keyword>
<reference evidence="4 5" key="1">
    <citation type="submission" date="2023-05" db="EMBL/GenBank/DDBJ databases">
        <title>Metabolic capabilities are highly conserved among human nasal-associated Corynebacterium species in pangenomic analyses.</title>
        <authorList>
            <person name="Tran T.H."/>
            <person name="Roberts A.Q."/>
            <person name="Escapa I.F."/>
            <person name="Gao W."/>
            <person name="Conlan S."/>
            <person name="Kong H."/>
            <person name="Segre J.A."/>
            <person name="Kelly M.S."/>
            <person name="Lemon K.P."/>
        </authorList>
    </citation>
    <scope>NUCLEOTIDE SEQUENCE [LARGE SCALE GENOMIC DNA]</scope>
    <source>
        <strain evidence="4 5">KPL3802</strain>
    </source>
</reference>
<evidence type="ECO:0000313" key="5">
    <source>
        <dbReference type="Proteomes" id="UP001239414"/>
    </source>
</evidence>
<dbReference type="Pfam" id="PF16729">
    <property type="entry name" value="DUF5067"/>
    <property type="match status" value="1"/>
</dbReference>
<name>A0ABT7FQQ1_9CORY</name>
<sequence length="69" mass="7452">MARIARSTGYDPDLTDSLLEKIKQGGTASGAVAYELDDEATPVELVATDNFGQSENGRQKFELDSSDKK</sequence>
<evidence type="ECO:0000256" key="2">
    <source>
        <dbReference type="SAM" id="MobiDB-lite"/>
    </source>
</evidence>
<dbReference type="RefSeq" id="WP_034654149.1">
    <property type="nucleotide sequence ID" value="NZ_JALXXF010000003.1"/>
</dbReference>
<proteinExistence type="predicted"/>
<organism evidence="4 5">
    <name type="scientific">Corynebacterium accolens</name>
    <dbReference type="NCBI Taxonomy" id="38284"/>
    <lineage>
        <taxon>Bacteria</taxon>
        <taxon>Bacillati</taxon>
        <taxon>Actinomycetota</taxon>
        <taxon>Actinomycetes</taxon>
        <taxon>Mycobacteriales</taxon>
        <taxon>Corynebacteriaceae</taxon>
        <taxon>Corynebacterium</taxon>
    </lineage>
</organism>
<accession>A0ABT7FQQ1</accession>
<feature type="region of interest" description="Disordered" evidence="2">
    <location>
        <begin position="48"/>
        <end position="69"/>
    </location>
</feature>
<evidence type="ECO:0000259" key="3">
    <source>
        <dbReference type="Pfam" id="PF16729"/>
    </source>
</evidence>
<feature type="domain" description="DUF5067" evidence="3">
    <location>
        <begin position="11"/>
        <end position="49"/>
    </location>
</feature>
<dbReference type="EMBL" id="JASNUO010000006">
    <property type="protein sequence ID" value="MDK4247737.1"/>
    <property type="molecule type" value="Genomic_DNA"/>
</dbReference>
<evidence type="ECO:0000256" key="1">
    <source>
        <dbReference type="ARBA" id="ARBA00022729"/>
    </source>
</evidence>
<keyword evidence="5" id="KW-1185">Reference proteome</keyword>
<dbReference type="InterPro" id="IPR031989">
    <property type="entry name" value="DUF5067"/>
</dbReference>
<evidence type="ECO:0000313" key="4">
    <source>
        <dbReference type="EMBL" id="MDK4247737.1"/>
    </source>
</evidence>
<protein>
    <submittedName>
        <fullName evidence="4">DUF5067 domain-containing protein</fullName>
    </submittedName>
</protein>
<dbReference type="Proteomes" id="UP001239414">
    <property type="component" value="Unassembled WGS sequence"/>
</dbReference>
<comment type="caution">
    <text evidence="4">The sequence shown here is derived from an EMBL/GenBank/DDBJ whole genome shotgun (WGS) entry which is preliminary data.</text>
</comment>
<dbReference type="Gene3D" id="2.60.40.1240">
    <property type="match status" value="1"/>
</dbReference>